<dbReference type="PROSITE" id="PS00109">
    <property type="entry name" value="PROTEIN_KINASE_TYR"/>
    <property type="match status" value="1"/>
</dbReference>
<dbReference type="InterPro" id="IPR008266">
    <property type="entry name" value="Tyr_kinase_AS"/>
</dbReference>
<protein>
    <recommendedName>
        <fullName evidence="3">Protein kinase domain-containing protein</fullName>
    </recommendedName>
</protein>
<comment type="caution">
    <text evidence="4">The sequence shown here is derived from an EMBL/GenBank/DDBJ whole genome shotgun (WGS) entry which is preliminary data.</text>
</comment>
<dbReference type="CDD" id="cd00192">
    <property type="entry name" value="PTKc"/>
    <property type="match status" value="1"/>
</dbReference>
<keyword evidence="5" id="KW-1185">Reference proteome</keyword>
<proteinExistence type="predicted"/>
<dbReference type="Proteomes" id="UP000835052">
    <property type="component" value="Unassembled WGS sequence"/>
</dbReference>
<evidence type="ECO:0000259" key="3">
    <source>
        <dbReference type="PROSITE" id="PS50011"/>
    </source>
</evidence>
<name>A0A8S1HVK1_9PELO</name>
<dbReference type="InterPro" id="IPR036860">
    <property type="entry name" value="SH2_dom_sf"/>
</dbReference>
<dbReference type="InterPro" id="IPR050198">
    <property type="entry name" value="Non-receptor_tyrosine_kinases"/>
</dbReference>
<dbReference type="PROSITE" id="PS50011">
    <property type="entry name" value="PROTEIN_KINASE_DOM"/>
    <property type="match status" value="1"/>
</dbReference>
<dbReference type="GO" id="GO:0005524">
    <property type="term" value="F:ATP binding"/>
    <property type="evidence" value="ECO:0007669"/>
    <property type="project" value="UniProtKB-KW"/>
</dbReference>
<dbReference type="PRINTS" id="PR00109">
    <property type="entry name" value="TYRKINASE"/>
</dbReference>
<dbReference type="InterPro" id="IPR011009">
    <property type="entry name" value="Kinase-like_dom_sf"/>
</dbReference>
<dbReference type="GO" id="GO:0004713">
    <property type="term" value="F:protein tyrosine kinase activity"/>
    <property type="evidence" value="ECO:0007669"/>
    <property type="project" value="InterPro"/>
</dbReference>
<dbReference type="SMART" id="SM00219">
    <property type="entry name" value="TyrKc"/>
    <property type="match status" value="1"/>
</dbReference>
<organism evidence="4 5">
    <name type="scientific">Caenorhabditis auriculariae</name>
    <dbReference type="NCBI Taxonomy" id="2777116"/>
    <lineage>
        <taxon>Eukaryota</taxon>
        <taxon>Metazoa</taxon>
        <taxon>Ecdysozoa</taxon>
        <taxon>Nematoda</taxon>
        <taxon>Chromadorea</taxon>
        <taxon>Rhabditida</taxon>
        <taxon>Rhabditina</taxon>
        <taxon>Rhabditomorpha</taxon>
        <taxon>Rhabditoidea</taxon>
        <taxon>Rhabditidae</taxon>
        <taxon>Peloderinae</taxon>
        <taxon>Caenorhabditis</taxon>
    </lineage>
</organism>
<dbReference type="InterPro" id="IPR020635">
    <property type="entry name" value="Tyr_kinase_cat_dom"/>
</dbReference>
<dbReference type="SUPFAM" id="SSF55550">
    <property type="entry name" value="SH2 domain"/>
    <property type="match status" value="1"/>
</dbReference>
<evidence type="ECO:0000256" key="1">
    <source>
        <dbReference type="ARBA" id="ARBA00022741"/>
    </source>
</evidence>
<reference evidence="4" key="1">
    <citation type="submission" date="2020-10" db="EMBL/GenBank/DDBJ databases">
        <authorList>
            <person name="Kikuchi T."/>
        </authorList>
    </citation>
    <scope>NUCLEOTIDE SEQUENCE</scope>
    <source>
        <strain evidence="4">NKZ352</strain>
    </source>
</reference>
<evidence type="ECO:0000256" key="2">
    <source>
        <dbReference type="ARBA" id="ARBA00022840"/>
    </source>
</evidence>
<dbReference type="OrthoDB" id="5842315at2759"/>
<dbReference type="Pfam" id="PF07714">
    <property type="entry name" value="PK_Tyr_Ser-Thr"/>
    <property type="match status" value="1"/>
</dbReference>
<keyword evidence="2" id="KW-0067">ATP-binding</keyword>
<dbReference type="SUPFAM" id="SSF56112">
    <property type="entry name" value="Protein kinase-like (PK-like)"/>
    <property type="match status" value="1"/>
</dbReference>
<evidence type="ECO:0000313" key="4">
    <source>
        <dbReference type="EMBL" id="CAD6200114.1"/>
    </source>
</evidence>
<evidence type="ECO:0000313" key="5">
    <source>
        <dbReference type="Proteomes" id="UP000835052"/>
    </source>
</evidence>
<feature type="domain" description="Protein kinase" evidence="3">
    <location>
        <begin position="164"/>
        <end position="424"/>
    </location>
</feature>
<gene>
    <name evidence="4" type="ORF">CAUJ_LOCUS16013</name>
</gene>
<dbReference type="PANTHER" id="PTHR24418">
    <property type="entry name" value="TYROSINE-PROTEIN KINASE"/>
    <property type="match status" value="1"/>
</dbReference>
<accession>A0A8S1HVK1</accession>
<sequence>MNISTYDLTNFLYRYFLTDIDSTEKNRWTNSKKWPGFHGYLSDLDARKLIHDVGDYIIRLDNDGKKNLILVSVGEAMVENCFWENEARCESEKVANEEEVIPVVMKTYVIVKNEVDYSIDGLNCFDSVDNLLSYYVFHEEKSTLDVQLLAAVPRKVFEFETENIQEIKKLGSGQFGDVALCKIQRPGIFDDVAATKTLKLGAPNATELSDKLVEEGRMMINLEHPNVVQMLGWCLYELPIKLVIQFMPGGSLDIYLLNHFNVTSTKRLMSFAVQIGEGLEYLHANRVIHRDLAARNVLLASDGTPKISDFGLSIKASFFRMKFAEKLPLRYLPPEVLTHFVFSFKSDVYTYGVLLFELFTGGSIPYAGLLSTTVRQCILSGTYNQFSEGTPPKLVNYVEEKVWAYEPIERPMMDEIIDYLEGLMCELEKEGAMGVVTDAVTDEEFKDYKPDIEKESEQRRLLKLRQEDRLEELCPTQDETISRATQASD</sequence>
<dbReference type="AlphaFoldDB" id="A0A8S1HVK1"/>
<keyword evidence="1" id="KW-0547">Nucleotide-binding</keyword>
<dbReference type="Gene3D" id="1.10.510.10">
    <property type="entry name" value="Transferase(Phosphotransferase) domain 1"/>
    <property type="match status" value="1"/>
</dbReference>
<dbReference type="InterPro" id="IPR001245">
    <property type="entry name" value="Ser-Thr/Tyr_kinase_cat_dom"/>
</dbReference>
<dbReference type="Gene3D" id="3.30.505.10">
    <property type="entry name" value="SH2 domain"/>
    <property type="match status" value="1"/>
</dbReference>
<dbReference type="EMBL" id="CAJGYM010000240">
    <property type="protein sequence ID" value="CAD6200114.1"/>
    <property type="molecule type" value="Genomic_DNA"/>
</dbReference>
<dbReference type="InterPro" id="IPR000719">
    <property type="entry name" value="Prot_kinase_dom"/>
</dbReference>